<dbReference type="Proteomes" id="UP001407405">
    <property type="component" value="Unassembled WGS sequence"/>
</dbReference>
<dbReference type="EMBL" id="JBCITM010000009">
    <property type="protein sequence ID" value="MEN1760815.1"/>
    <property type="molecule type" value="Genomic_DNA"/>
</dbReference>
<feature type="compositionally biased region" description="Polar residues" evidence="2">
    <location>
        <begin position="343"/>
        <end position="355"/>
    </location>
</feature>
<dbReference type="InterPro" id="IPR023346">
    <property type="entry name" value="Lysozyme-like_dom_sf"/>
</dbReference>
<evidence type="ECO:0000259" key="4">
    <source>
        <dbReference type="PROSITE" id="PS51272"/>
    </source>
</evidence>
<keyword evidence="1" id="KW-0677">Repeat</keyword>
<keyword evidence="3" id="KW-0732">Signal</keyword>
<proteinExistence type="predicted"/>
<evidence type="ECO:0000313" key="6">
    <source>
        <dbReference type="Proteomes" id="UP001407405"/>
    </source>
</evidence>
<keyword evidence="6" id="KW-1185">Reference proteome</keyword>
<evidence type="ECO:0000256" key="1">
    <source>
        <dbReference type="ARBA" id="ARBA00022737"/>
    </source>
</evidence>
<sequence length="577" mass="63711">MKKGLLSSRLRRCFAGLLVLVMVLSSLVTAAASDVTMTQDDIETVIEEVARRKNIPPVILKAIAWKESRKTQFTSGGAPFVSRGNRGIMQINQIHTGFDAELILYDVEYNIEAGADILLSKWLDPRTPVVGNRDPNVLEHWYFALWAYNGWLSRNNPNLHGEKTYQDSLYDLIRTRYGQEVSTVDWSHIPASGLPPADLHLPEPAVTHEGGILFFQPEDRALADARQELYVLDGPGGDVRFTVTRGTELVIAGEAQLADGLYWYRVNHPASGQVGWVAAIYLKPAFVHEEATDDALWSLLLEPEMPEPLHDESDPFGEADTDHTAGEAGEAVLEIQAVEAADTVQSTENGASENGTSEEQDDPEVAEAALMSLTETEQEKAPVSDNGFHFIDMTDHPAREAVETLAALGVVSTSSAEFRPHQTISRQEIALMLHRYFRLGDAGLNQEALYQQLAAYEDGTAVDAWAQDAMARAAALRIITGYPDGTIRPHEAATREQGVVMVVKAMEDQVLSDQRCASDYFEDGNSIHAWALPSVNTLLKSGIFEGLDHTAFHPQQEMTRVELAVVLYRLHQAALWE</sequence>
<dbReference type="SUPFAM" id="SSF53955">
    <property type="entry name" value="Lysozyme-like"/>
    <property type="match status" value="1"/>
</dbReference>
<dbReference type="Pfam" id="PF01464">
    <property type="entry name" value="SLT"/>
    <property type="match status" value="1"/>
</dbReference>
<dbReference type="PANTHER" id="PTHR43308">
    <property type="entry name" value="OUTER MEMBRANE PROTEIN ALPHA-RELATED"/>
    <property type="match status" value="1"/>
</dbReference>
<protein>
    <submittedName>
        <fullName evidence="5">S-layer homology domain-containing protein</fullName>
    </submittedName>
</protein>
<feature type="domain" description="SLH" evidence="4">
    <location>
        <begin position="453"/>
        <end position="516"/>
    </location>
</feature>
<feature type="domain" description="SLH" evidence="4">
    <location>
        <begin position="518"/>
        <end position="577"/>
    </location>
</feature>
<evidence type="ECO:0000313" key="5">
    <source>
        <dbReference type="EMBL" id="MEN1760815.1"/>
    </source>
</evidence>
<dbReference type="Gene3D" id="1.10.530.10">
    <property type="match status" value="1"/>
</dbReference>
<gene>
    <name evidence="5" type="ORF">AAIG11_10035</name>
</gene>
<dbReference type="InterPro" id="IPR008258">
    <property type="entry name" value="Transglycosylase_SLT_dom_1"/>
</dbReference>
<dbReference type="RefSeq" id="WP_343186140.1">
    <property type="nucleotide sequence ID" value="NZ_JBCITM010000009.1"/>
</dbReference>
<feature type="chain" id="PRO_5045649392" evidence="3">
    <location>
        <begin position="31"/>
        <end position="577"/>
    </location>
</feature>
<dbReference type="Pfam" id="PF00395">
    <property type="entry name" value="SLH"/>
    <property type="match status" value="3"/>
</dbReference>
<dbReference type="PANTHER" id="PTHR43308:SF5">
    <property type="entry name" value="S-LAYER PROTEIN _ PEPTIDOGLYCAN ENDO-BETA-N-ACETYLGLUCOSAMINIDASE"/>
    <property type="match status" value="1"/>
</dbReference>
<evidence type="ECO:0000256" key="3">
    <source>
        <dbReference type="SAM" id="SignalP"/>
    </source>
</evidence>
<name>A0ABU9VUH5_9CLOT</name>
<reference evidence="5 6" key="1">
    <citation type="submission" date="2024-04" db="EMBL/GenBank/DDBJ databases">
        <title>Genome sequencing and metabolic network reconstruction of aminoacids and betaine degradation by Anoxynatronum sibiricum.</title>
        <authorList>
            <person name="Detkova E.N."/>
            <person name="Boltjanskaja Y.V."/>
            <person name="Mardanov A.V."/>
            <person name="Kevbrin V."/>
        </authorList>
    </citation>
    <scope>NUCLEOTIDE SEQUENCE [LARGE SCALE GENOMIC DNA]</scope>
    <source>
        <strain evidence="5 6">Z-7981</strain>
    </source>
</reference>
<comment type="caution">
    <text evidence="5">The sequence shown here is derived from an EMBL/GenBank/DDBJ whole genome shotgun (WGS) entry which is preliminary data.</text>
</comment>
<organism evidence="5 6">
    <name type="scientific">Anoxynatronum sibiricum</name>
    <dbReference type="NCBI Taxonomy" id="210623"/>
    <lineage>
        <taxon>Bacteria</taxon>
        <taxon>Bacillati</taxon>
        <taxon>Bacillota</taxon>
        <taxon>Clostridia</taxon>
        <taxon>Eubacteriales</taxon>
        <taxon>Clostridiaceae</taxon>
        <taxon>Anoxynatronum</taxon>
    </lineage>
</organism>
<evidence type="ECO:0000256" key="2">
    <source>
        <dbReference type="SAM" id="MobiDB-lite"/>
    </source>
</evidence>
<accession>A0ABU9VUH5</accession>
<dbReference type="InterPro" id="IPR001119">
    <property type="entry name" value="SLH_dom"/>
</dbReference>
<feature type="signal peptide" evidence="3">
    <location>
        <begin position="1"/>
        <end position="30"/>
    </location>
</feature>
<dbReference type="PROSITE" id="PS51272">
    <property type="entry name" value="SLH"/>
    <property type="match status" value="3"/>
</dbReference>
<feature type="domain" description="SLH" evidence="4">
    <location>
        <begin position="385"/>
        <end position="447"/>
    </location>
</feature>
<feature type="region of interest" description="Disordered" evidence="2">
    <location>
        <begin position="343"/>
        <end position="363"/>
    </location>
</feature>
<dbReference type="InterPro" id="IPR051465">
    <property type="entry name" value="Cell_Envelope_Struct_Comp"/>
</dbReference>